<dbReference type="OMA" id="WFDYIIY"/>
<evidence type="ECO:0000259" key="3">
    <source>
        <dbReference type="Pfam" id="PF14145"/>
    </source>
</evidence>
<feature type="transmembrane region" description="Helical" evidence="2">
    <location>
        <begin position="172"/>
        <end position="196"/>
    </location>
</feature>
<evidence type="ECO:0000313" key="4">
    <source>
        <dbReference type="EMBL" id="KJP88976.1"/>
    </source>
</evidence>
<evidence type="ECO:0000256" key="2">
    <source>
        <dbReference type="SAM" id="Phobius"/>
    </source>
</evidence>
<keyword evidence="2" id="KW-0472">Membrane</keyword>
<proteinExistence type="predicted"/>
<accession>A0A0D9QTI4</accession>
<dbReference type="Pfam" id="PF14145">
    <property type="entry name" value="YrhK"/>
    <property type="match status" value="1"/>
</dbReference>
<dbReference type="VEuPathDB" id="PlasmoDB:AK88_01268"/>
<organism evidence="4 5">
    <name type="scientific">Plasmodium fragile</name>
    <dbReference type="NCBI Taxonomy" id="5857"/>
    <lineage>
        <taxon>Eukaryota</taxon>
        <taxon>Sar</taxon>
        <taxon>Alveolata</taxon>
        <taxon>Apicomplexa</taxon>
        <taxon>Aconoidasida</taxon>
        <taxon>Haemosporida</taxon>
        <taxon>Plasmodiidae</taxon>
        <taxon>Plasmodium</taxon>
        <taxon>Plasmodium (Plasmodium)</taxon>
    </lineage>
</organism>
<keyword evidence="5" id="KW-1185">Reference proteome</keyword>
<keyword evidence="2" id="KW-0812">Transmembrane</keyword>
<name>A0A0D9QTI4_PLAFR</name>
<reference evidence="4 5" key="1">
    <citation type="submission" date="2014-03" db="EMBL/GenBank/DDBJ databases">
        <title>The Genome Sequence of Plasmodium fragile nilgiri.</title>
        <authorList>
            <consortium name="The Broad Institute Genomics Platform"/>
            <consortium name="The Broad Institute Genome Sequencing Center for Infectious Disease"/>
            <person name="Neafsey D."/>
            <person name="Duraisingh M."/>
            <person name="Young S.K."/>
            <person name="Zeng Q."/>
            <person name="Gargeya S."/>
            <person name="Abouelleil A."/>
            <person name="Alvarado L."/>
            <person name="Chapman S.B."/>
            <person name="Gainer-Dewar J."/>
            <person name="Goldberg J."/>
            <person name="Griggs A."/>
            <person name="Gujja S."/>
            <person name="Hansen M."/>
            <person name="Howarth C."/>
            <person name="Imamovic A."/>
            <person name="Larimer J."/>
            <person name="Pearson M."/>
            <person name="Poon T.W."/>
            <person name="Priest M."/>
            <person name="Roberts A."/>
            <person name="Saif S."/>
            <person name="Shea T."/>
            <person name="Sykes S."/>
            <person name="Wortman J."/>
            <person name="Nusbaum C."/>
            <person name="Birren B."/>
        </authorList>
    </citation>
    <scope>NUCLEOTIDE SEQUENCE [LARGE SCALE GENOMIC DNA]</scope>
    <source>
        <strain evidence="5">nilgiri</strain>
    </source>
</reference>
<dbReference type="GeneID" id="24266582"/>
<dbReference type="Proteomes" id="UP000054561">
    <property type="component" value="Unassembled WGS sequence"/>
</dbReference>
<feature type="domain" description="YrhK" evidence="3">
    <location>
        <begin position="213"/>
        <end position="257"/>
    </location>
</feature>
<feature type="region of interest" description="Disordered" evidence="1">
    <location>
        <begin position="1"/>
        <end position="22"/>
    </location>
</feature>
<feature type="transmembrane region" description="Helical" evidence="2">
    <location>
        <begin position="208"/>
        <end position="234"/>
    </location>
</feature>
<dbReference type="RefSeq" id="XP_012334327.1">
    <property type="nucleotide sequence ID" value="XM_012478904.1"/>
</dbReference>
<feature type="transmembrane region" description="Helical" evidence="2">
    <location>
        <begin position="90"/>
        <end position="107"/>
    </location>
</feature>
<protein>
    <recommendedName>
        <fullName evidence="3">YrhK domain-containing protein</fullName>
    </recommendedName>
</protein>
<dbReference type="InterPro" id="IPR025424">
    <property type="entry name" value="YrhK_domain"/>
</dbReference>
<evidence type="ECO:0000313" key="5">
    <source>
        <dbReference type="Proteomes" id="UP000054561"/>
    </source>
</evidence>
<gene>
    <name evidence="4" type="ORF">AK88_01268</name>
</gene>
<dbReference type="OrthoDB" id="369339at2759"/>
<sequence length="265" mass="29811">MYELKSITSHTEEYDGNSTTESRTIDIEEGDIAKKAFNCGKKNKLKSCGFFTDNESSFLAKGKMASHKDNQKNAKNNVKFTDILKCPWEFHTNFVSMILFIIGSTFFLYPKLYVAGCIIFAIACGMCTYSNVVGAVNVGYERKSEYLGYVCYVIGCIVFIIGSVYCCFKEDFFAIMTFVVGSIFFLVGAALFIIAIDFNNIKSVDYKVFIVYMSNLIGGLLFTIASVLFFYPSWYNQACYMYVAGSSLFTLATWFDYIIYAASVA</sequence>
<feature type="transmembrane region" description="Helical" evidence="2">
    <location>
        <begin position="113"/>
        <end position="134"/>
    </location>
</feature>
<keyword evidence="2" id="KW-1133">Transmembrane helix</keyword>
<dbReference type="EMBL" id="KQ001655">
    <property type="protein sequence ID" value="KJP88976.1"/>
    <property type="molecule type" value="Genomic_DNA"/>
</dbReference>
<dbReference type="AlphaFoldDB" id="A0A0D9QTI4"/>
<feature type="transmembrane region" description="Helical" evidence="2">
    <location>
        <begin position="240"/>
        <end position="260"/>
    </location>
</feature>
<feature type="transmembrane region" description="Helical" evidence="2">
    <location>
        <begin position="146"/>
        <end position="166"/>
    </location>
</feature>
<evidence type="ECO:0000256" key="1">
    <source>
        <dbReference type="SAM" id="MobiDB-lite"/>
    </source>
</evidence>